<dbReference type="AlphaFoldDB" id="A0A1F2WNS3"/>
<dbReference type="Proteomes" id="UP000177876">
    <property type="component" value="Unassembled WGS sequence"/>
</dbReference>
<sequence>MNLYDHVISRGRRMAAPLAGYPGLRLVGHSAREALSNAEVQLECLRALEKRLQPDIMFPLLDLTVEAEALGLSIDFPEKKRPNLREQKLTSMEWFYQADIPDPERTARMPVFLKVAEGLRQDNGSMNAAFITGPFTLLAQLMGSEILLQAVLNGDSLDEAVGFTTSVAGEYAAALASRVDMVWVMDPAAGALNSGEFRSLYQPYISGLAGIIRGAGAACILHICADVSHITGEMALSGYDGLSLDSAVDLAKEADRLPKNLLLIGNIDARRIIQRGSVDDVRWETRRLLRKMSKVKNFIVSTACDVPIDVPIRNLEAMIEETHLWKPRSRLL</sequence>
<evidence type="ECO:0000259" key="1">
    <source>
        <dbReference type="Pfam" id="PF01208"/>
    </source>
</evidence>
<dbReference type="GO" id="GO:0004853">
    <property type="term" value="F:uroporphyrinogen decarboxylase activity"/>
    <property type="evidence" value="ECO:0007669"/>
    <property type="project" value="InterPro"/>
</dbReference>
<dbReference type="SUPFAM" id="SSF51726">
    <property type="entry name" value="UROD/MetE-like"/>
    <property type="match status" value="1"/>
</dbReference>
<accession>A0A1F2WNS3</accession>
<comment type="caution">
    <text evidence="2">The sequence shown here is derived from an EMBL/GenBank/DDBJ whole genome shotgun (WGS) entry which is preliminary data.</text>
</comment>
<feature type="domain" description="Uroporphyrinogen decarboxylase (URO-D)" evidence="1">
    <location>
        <begin position="23"/>
        <end position="323"/>
    </location>
</feature>
<reference evidence="2 3" key="1">
    <citation type="journal article" date="2016" name="Nat. Commun.">
        <title>Thousands of microbial genomes shed light on interconnected biogeochemical processes in an aquifer system.</title>
        <authorList>
            <person name="Anantharaman K."/>
            <person name="Brown C.T."/>
            <person name="Hug L.A."/>
            <person name="Sharon I."/>
            <person name="Castelle C.J."/>
            <person name="Probst A.J."/>
            <person name="Thomas B.C."/>
            <person name="Singh A."/>
            <person name="Wilkins M.J."/>
            <person name="Karaoz U."/>
            <person name="Brodie E.L."/>
            <person name="Williams K.H."/>
            <person name="Hubbard S.S."/>
            <person name="Banfield J.F."/>
        </authorList>
    </citation>
    <scope>NUCLEOTIDE SEQUENCE [LARGE SCALE GENOMIC DNA]</scope>
</reference>
<dbReference type="PANTHER" id="PTHR47099:SF1">
    <property type="entry name" value="METHYLCOBAMIDE:COM METHYLTRANSFERASE MTBA"/>
    <property type="match status" value="1"/>
</dbReference>
<protein>
    <recommendedName>
        <fullName evidence="1">Uroporphyrinogen decarboxylase (URO-D) domain-containing protein</fullName>
    </recommendedName>
</protein>
<evidence type="ECO:0000313" key="3">
    <source>
        <dbReference type="Proteomes" id="UP000177876"/>
    </source>
</evidence>
<dbReference type="GO" id="GO:0006779">
    <property type="term" value="P:porphyrin-containing compound biosynthetic process"/>
    <property type="evidence" value="ECO:0007669"/>
    <property type="project" value="InterPro"/>
</dbReference>
<dbReference type="InterPro" id="IPR052024">
    <property type="entry name" value="Methanogen_methyltrans"/>
</dbReference>
<dbReference type="STRING" id="1797197.A2Y75_02855"/>
<dbReference type="Gene3D" id="3.20.20.210">
    <property type="match status" value="1"/>
</dbReference>
<evidence type="ECO:0000313" key="2">
    <source>
        <dbReference type="EMBL" id="OFW58505.1"/>
    </source>
</evidence>
<organism evidence="2 3">
    <name type="scientific">Candidatus Solincola sediminis</name>
    <dbReference type="NCBI Taxonomy" id="1797199"/>
    <lineage>
        <taxon>Bacteria</taxon>
        <taxon>Bacillati</taxon>
        <taxon>Actinomycetota</taxon>
        <taxon>Candidatus Geothermincolia</taxon>
        <taxon>Candidatus Geothermincolales</taxon>
        <taxon>Candidatus Geothermincolaceae</taxon>
        <taxon>Candidatus Solincola</taxon>
    </lineage>
</organism>
<dbReference type="InterPro" id="IPR000257">
    <property type="entry name" value="Uroporphyrinogen_deCOase"/>
</dbReference>
<dbReference type="EMBL" id="MELK01000022">
    <property type="protein sequence ID" value="OFW58505.1"/>
    <property type="molecule type" value="Genomic_DNA"/>
</dbReference>
<gene>
    <name evidence="2" type="ORF">A2Y75_02855</name>
</gene>
<dbReference type="Pfam" id="PF01208">
    <property type="entry name" value="URO-D"/>
    <property type="match status" value="1"/>
</dbReference>
<dbReference type="PANTHER" id="PTHR47099">
    <property type="entry name" value="METHYLCOBAMIDE:COM METHYLTRANSFERASE MTBA"/>
    <property type="match status" value="1"/>
</dbReference>
<proteinExistence type="predicted"/>
<dbReference type="InterPro" id="IPR038071">
    <property type="entry name" value="UROD/MetE-like_sf"/>
</dbReference>
<name>A0A1F2WNS3_9ACTN</name>